<organism evidence="1 2">
    <name type="scientific">Fusobacterium nucleatum subsp. polymorphum</name>
    <name type="common">Fusobacterium polymorphum</name>
    <dbReference type="NCBI Taxonomy" id="76857"/>
    <lineage>
        <taxon>Bacteria</taxon>
        <taxon>Fusobacteriati</taxon>
        <taxon>Fusobacteriota</taxon>
        <taxon>Fusobacteriia</taxon>
        <taxon>Fusobacteriales</taxon>
        <taxon>Fusobacteriaceae</taxon>
        <taxon>Fusobacterium</taxon>
    </lineage>
</organism>
<evidence type="ECO:0008006" key="3">
    <source>
        <dbReference type="Google" id="ProtNLM"/>
    </source>
</evidence>
<dbReference type="RefSeq" id="WP_088337583.1">
    <property type="nucleotide sequence ID" value="NZ_CP021934.1"/>
</dbReference>
<gene>
    <name evidence="1" type="ORF">CBG50_09245</name>
</gene>
<keyword evidence="2" id="KW-1185">Reference proteome</keyword>
<dbReference type="EMBL" id="CP021934">
    <property type="protein sequence ID" value="ASC03453.1"/>
    <property type="molecule type" value="Genomic_DNA"/>
</dbReference>
<dbReference type="Proteomes" id="UP000196759">
    <property type="component" value="Chromosome"/>
</dbReference>
<dbReference type="InterPro" id="IPR029470">
    <property type="entry name" value="PDDEXK_4"/>
</dbReference>
<protein>
    <recommendedName>
        <fullName evidence="3">PD-(D/E)XK nuclease family protein</fullName>
    </recommendedName>
</protein>
<dbReference type="AlphaFoldDB" id="A0A1Z3CKJ8"/>
<evidence type="ECO:0000313" key="1">
    <source>
        <dbReference type="EMBL" id="ASC03453.1"/>
    </source>
</evidence>
<evidence type="ECO:0000313" key="2">
    <source>
        <dbReference type="Proteomes" id="UP000196759"/>
    </source>
</evidence>
<name>A0A1Z3CKJ8_FUSNP</name>
<sequence length="419" mass="50395">MEENKEFDNKKLKELIDKSKDLMKDYLSRDSSELNILNIIGKAADEHNHSKILNTLFTKIHPKNGRDSFITLFLKKIGIENIDEDEFSVEREYRCDPYGQMDFKFESKNLCIVLEIKIYAEDGQNQLRRYEQYCLENKKDYKIFYLTLDGHKPSEQSIEGFENENKLECISFKEHILPWLEDCLKLVKDEEIKASFILQYISTLKNLIEEDKYKMAGLIEKTEDARAIAFLYEKVLKDEMQEILKNFLYGIGERIEKNKNVLEYIHFDNSIEDYYIEKTSGVPSIYFLLEKFEKDEKIYYFNFGIEVIKDGLIGCLGFYEYYEKNNENNYDWIKYEEMKNIDSYFFEKWDKKVRQLNRKDLKTFNAKWFYLLDSQRKKIYFNDISPSSRTLDLIDNVDREVEYLSKYITENIIEKLFNN</sequence>
<proteinExistence type="predicted"/>
<reference evidence="1 2" key="1">
    <citation type="submission" date="2017-06" db="EMBL/GenBank/DDBJ databases">
        <title>Draft genome sequence of Fusobacterium nucleatum subsp. polymorphum KCOM 1260 (=ChDC F218).</title>
        <authorList>
            <person name="Kook J.-K."/>
            <person name="Park S.-N."/>
            <person name="Lim Y.K."/>
            <person name="Roh H."/>
        </authorList>
    </citation>
    <scope>NUCLEOTIDE SEQUENCE [LARGE SCALE GENOMIC DNA]</scope>
    <source>
        <strain evidence="2">KCOM 1260 (ChDC F218)</strain>
    </source>
</reference>
<dbReference type="Pfam" id="PF14281">
    <property type="entry name" value="PDDEXK_4"/>
    <property type="match status" value="1"/>
</dbReference>
<accession>A0A1Z3CKJ8</accession>